<dbReference type="SMART" id="SM00060">
    <property type="entry name" value="FN3"/>
    <property type="match status" value="13"/>
</dbReference>
<dbReference type="InterPro" id="IPR016187">
    <property type="entry name" value="CTDL_fold"/>
</dbReference>
<feature type="domain" description="Fibronectin type-III" evidence="3">
    <location>
        <begin position="1770"/>
        <end position="1859"/>
    </location>
</feature>
<dbReference type="InterPro" id="IPR036116">
    <property type="entry name" value="FN3_sf"/>
</dbReference>
<feature type="domain" description="Fibronectin type-III" evidence="3">
    <location>
        <begin position="342"/>
        <end position="431"/>
    </location>
</feature>
<dbReference type="InterPro" id="IPR001304">
    <property type="entry name" value="C-type_lectin-like"/>
</dbReference>
<dbReference type="SMART" id="SM00034">
    <property type="entry name" value="CLECT"/>
    <property type="match status" value="6"/>
</dbReference>
<feature type="domain" description="C-type lectin" evidence="2">
    <location>
        <begin position="691"/>
        <end position="810"/>
    </location>
</feature>
<protein>
    <submittedName>
        <fullName evidence="5">Uncharacterized protein LOC121202083</fullName>
    </submittedName>
</protein>
<dbReference type="Gene3D" id="3.10.100.10">
    <property type="entry name" value="Mannose-Binding Protein A, subunit A"/>
    <property type="match status" value="6"/>
</dbReference>
<keyword evidence="4" id="KW-1185">Reference proteome</keyword>
<dbReference type="PROSITE" id="PS00615">
    <property type="entry name" value="C_TYPE_LECTIN_1"/>
    <property type="match status" value="3"/>
</dbReference>
<evidence type="ECO:0000259" key="2">
    <source>
        <dbReference type="PROSITE" id="PS50041"/>
    </source>
</evidence>
<feature type="domain" description="C-type lectin" evidence="2">
    <location>
        <begin position="144"/>
        <end position="253"/>
    </location>
</feature>
<sequence>MDYRLIIFVLTGALISNASVQTRLFYFVNTPLNWTDAQSFCRQFYSDLATIENTADLFAVTNTTSNYTGKAWIGLLNIWIWSLNDTSLYGEGGTGFLNWGPGYPVYGQQSCVFLFGIETSYPGKWASWYCTHALPFVCYNGAINGVSSFVLVNDFMNWADAQSYCREHYVDLASIRNEAENSIITNLAGVYGVFIGLHQDVVWSDGSTSVFRNWASGEPYMYSSIDECITTSFNDSGLWSNDNCSLSSPFICYTTAPSNAQSFGATAQNETSITLQWSQVNNGVNFILQFNGTVRTITAPVGGGPVTQTVSSLTAGTEYTFTLFSVFDNVRSSGVTIIAATAPSNAQSFGATAQNETSITLQWSPVKNGVSFILQFNGTVKTIAAPVGGGPVTQTVSSLSAGTEYTFTLFSVFDNVRSSGITIIAATAPSNAQSFGATAQNETSITLQWSQVNNGVNFILQFNGTVRTIAAPVGGGPVTQTVSSLTAGTEYTFTLFSVFDNVRSSGITIIAATAPSNAQSFGATAQNETSITLQWSQVNNGVNFILQFNGTVRTITAPVGGGPVTQTVSSLTAGTEYTFTLFSVFDNVRSSGVTIIAATAPSNAQSFGATAQNETSITLQWSQVNNGVNFILQFNGTVRTITAPVGGGPVTQTVSSLTAGTEYTFTLFSVFDNVRSSGVTVTAATVAPISVQTRLFYFMNTPLNWTDARSFCRQFYSDLATIENTADLFAVTNTTSNYTGKAWIGLLNIWIWSLNDTSLYGEGGTGFLNWGPGYPVYGQQSCVFLFGIETSYPGKWASWYCTHALPFVCYNGAINGVSSFVLVNDFMNWADAQSYCRKNYVDLASIRNEAENSIITNLAGVYGVFIGLHQDVVWSDGSTSVFRNWASGEPYMYSSIDECITTSFNDSGLWSNDNCSLSSPFICYTTAPSNAQSFGATAQNETSITLQWSPVKNGVSFILQFNGTVKTIAAPVGGGPVTQTVSSLSAGTEYTFTLFSVFDNVRSSGITIIAATAPSNAQSFGATAQNETSITLQWSQVNNGVNFILQFNGTVRTITAPVGGGPVTQTVSSLTAGTEYTFTLFSVFDNVRSSGITIIAATAPSNAQSFGATAQNETSITLQWSQVNNGVNFILQFNGTVRTITAPVGGGPVTQTVSSLTAGTEYTFTLFSVFDNVRSSGVTVTAATVAPISVQTRLFYFMNTPLNWTDARSFCRQFYSDLATIENTADLFAVTNTTSNYTGKAWIGLLNIWIWSLNDTSLYGEGGTGFLNWGPGYPVYGQQSCVFLFGIETSYPGKWASWYCTHALPFVCYNGAINGVSSFVLVNDFMNWADAQSYCRKNYVDLASIRNEAENSIITNLAGVYGVFIGLHQDVVWSDGSTSVFRNWASGEPYMYSSIDECITTSFNDSGLWSNDNCSLSSPFICYTTAPSNAQSFGATAQNETSITLQWSQVNNGVNFILQFNGTVRTITAPVGGGPVTQTVSSLTAGTEYTFTLFSVFDNVRSSGVTIIAATAPSNAQSFGATAQNETSITLQWSPVKNGVSFILQFNGTVKTIAAPVGGGPVTQTVSSLSAGTEYTFTLFSVFDNVRSSGITIIAATAPSNAQSFGATAQNETSITLQWSQVNNGVNFILQFNGTVRTITAPVGGGPVTQTVSSLTAGTEYTFTLFSVFDNVRSSGVTIIAATAPSNAQSFGATAQNETSITLQWSQVNNGVSFILQFNGTVRTITAPVGGGPVTQTVSSLTAGTEYTFTLFSVFDNVRSSGVTVTAATAPSNAQNFGATAQNETSITLQWSQVNNGVSFILQFNGTETNITAPVGGGPVTQTVSSLTAGTEYTFTLFSVFDNVRSSGVTITEVTPNPPCQLPQIGQ</sequence>
<proteinExistence type="predicted"/>
<feature type="domain" description="C-type lectin" evidence="2">
    <location>
        <begin position="1314"/>
        <end position="1423"/>
    </location>
</feature>
<dbReference type="OrthoDB" id="7357196at2759"/>
<dbReference type="PROSITE" id="PS50041">
    <property type="entry name" value="C_TYPE_LECTIN_2"/>
    <property type="match status" value="6"/>
</dbReference>
<dbReference type="Proteomes" id="UP000515150">
    <property type="component" value="Chromosome 2"/>
</dbReference>
<dbReference type="PANTHER" id="PTHR45784:SF3">
    <property type="entry name" value="C-TYPE LECTIN DOMAIN FAMILY 4 MEMBER K-LIKE-RELATED"/>
    <property type="match status" value="1"/>
</dbReference>
<dbReference type="InterPro" id="IPR003961">
    <property type="entry name" value="FN3_dom"/>
</dbReference>
<name>A0A9W2X9P4_BETSP</name>
<keyword evidence="1" id="KW-1015">Disulfide bond</keyword>
<feature type="domain" description="Fibronectin type-III" evidence="3">
    <location>
        <begin position="1512"/>
        <end position="1601"/>
    </location>
</feature>
<feature type="domain" description="Fibronectin type-III" evidence="3">
    <location>
        <begin position="600"/>
        <end position="689"/>
    </location>
</feature>
<reference evidence="5" key="1">
    <citation type="submission" date="2025-08" db="UniProtKB">
        <authorList>
            <consortium name="RefSeq"/>
        </authorList>
    </citation>
    <scope>IDENTIFICATION</scope>
</reference>
<dbReference type="SUPFAM" id="SSF56436">
    <property type="entry name" value="C-type lectin-like"/>
    <property type="match status" value="6"/>
</dbReference>
<dbReference type="Gene3D" id="2.60.40.10">
    <property type="entry name" value="Immunoglobulins"/>
    <property type="match status" value="13"/>
</dbReference>
<feature type="domain" description="C-type lectin" evidence="2">
    <location>
        <begin position="1190"/>
        <end position="1309"/>
    </location>
</feature>
<evidence type="ECO:0000313" key="5">
    <source>
        <dbReference type="RefSeq" id="XP_055358413.1"/>
    </source>
</evidence>
<dbReference type="KEGG" id="bspl:121202083"/>
<dbReference type="GeneID" id="121202083"/>
<dbReference type="Pfam" id="PF00059">
    <property type="entry name" value="Lectin_C"/>
    <property type="match status" value="6"/>
</dbReference>
<gene>
    <name evidence="5" type="primary">LOC121202083</name>
</gene>
<feature type="domain" description="Fibronectin type-III" evidence="3">
    <location>
        <begin position="1099"/>
        <end position="1188"/>
    </location>
</feature>
<dbReference type="InterPro" id="IPR013783">
    <property type="entry name" value="Ig-like_fold"/>
</dbReference>
<dbReference type="InterPro" id="IPR016186">
    <property type="entry name" value="C-type_lectin-like/link_sf"/>
</dbReference>
<feature type="domain" description="C-type lectin" evidence="2">
    <location>
        <begin position="815"/>
        <end position="924"/>
    </location>
</feature>
<dbReference type="CDD" id="cd00063">
    <property type="entry name" value="FN3"/>
    <property type="match status" value="13"/>
</dbReference>
<evidence type="ECO:0000256" key="1">
    <source>
        <dbReference type="ARBA" id="ARBA00023157"/>
    </source>
</evidence>
<evidence type="ECO:0000313" key="4">
    <source>
        <dbReference type="Proteomes" id="UP000515150"/>
    </source>
</evidence>
<dbReference type="SUPFAM" id="SSF49265">
    <property type="entry name" value="Fibronectin type III"/>
    <property type="match status" value="8"/>
</dbReference>
<feature type="domain" description="C-type lectin" evidence="2">
    <location>
        <begin position="20"/>
        <end position="139"/>
    </location>
</feature>
<dbReference type="RefSeq" id="XP_055358413.1">
    <property type="nucleotide sequence ID" value="XM_055502438.1"/>
</dbReference>
<feature type="domain" description="Fibronectin type-III" evidence="3">
    <location>
        <begin position="927"/>
        <end position="1016"/>
    </location>
</feature>
<dbReference type="InterPro" id="IPR018378">
    <property type="entry name" value="C-type_lectin_CS"/>
</dbReference>
<accession>A0A9W2X9P4</accession>
<organism evidence="4 5">
    <name type="scientific">Betta splendens</name>
    <name type="common">Siamese fighting fish</name>
    <dbReference type="NCBI Taxonomy" id="158456"/>
    <lineage>
        <taxon>Eukaryota</taxon>
        <taxon>Metazoa</taxon>
        <taxon>Chordata</taxon>
        <taxon>Craniata</taxon>
        <taxon>Vertebrata</taxon>
        <taxon>Euteleostomi</taxon>
        <taxon>Actinopterygii</taxon>
        <taxon>Neopterygii</taxon>
        <taxon>Teleostei</taxon>
        <taxon>Neoteleostei</taxon>
        <taxon>Acanthomorphata</taxon>
        <taxon>Anabantaria</taxon>
        <taxon>Anabantiformes</taxon>
        <taxon>Anabantoidei</taxon>
        <taxon>Osphronemidae</taxon>
        <taxon>Betta</taxon>
    </lineage>
</organism>
<dbReference type="PANTHER" id="PTHR45784">
    <property type="entry name" value="C-TYPE LECTIN DOMAIN FAMILY 20 MEMBER A-RELATED"/>
    <property type="match status" value="1"/>
</dbReference>
<evidence type="ECO:0000259" key="3">
    <source>
        <dbReference type="PROSITE" id="PS50853"/>
    </source>
</evidence>
<feature type="domain" description="Fibronectin type-III" evidence="3">
    <location>
        <begin position="1684"/>
        <end position="1769"/>
    </location>
</feature>
<dbReference type="PROSITE" id="PS50853">
    <property type="entry name" value="FN3"/>
    <property type="match status" value="7"/>
</dbReference>